<comment type="caution">
    <text evidence="4">The sequence shown here is derived from an EMBL/GenBank/DDBJ whole genome shotgun (WGS) entry which is preliminary data.</text>
</comment>
<keyword evidence="5" id="KW-1185">Reference proteome</keyword>
<dbReference type="Proteomes" id="UP001431783">
    <property type="component" value="Unassembled WGS sequence"/>
</dbReference>
<accession>A0AAW1VBL7</accession>
<proteinExistence type="predicted"/>
<dbReference type="SMART" id="SM00198">
    <property type="entry name" value="SCP"/>
    <property type="match status" value="1"/>
</dbReference>
<protein>
    <recommendedName>
        <fullName evidence="3">SCP domain-containing protein</fullName>
    </recommendedName>
</protein>
<evidence type="ECO:0000256" key="1">
    <source>
        <dbReference type="ARBA" id="ARBA00004613"/>
    </source>
</evidence>
<sequence length="296" mass="33977">MNKISRDILKFLFVVEYLTIPVLTNGPRTDYCFVECQRERNLTHTVCKRLHECGPIKGCIAIESDENFRSHILHQHNEIRNSIANGSEKGPYGNTGAKNMFALSYDIELEYIAACSVNLCAGPHDDWCNDSERFPVGKNQVLGKNVNWTVRAVPEFYKRIVYFTDADEINEYKPVRPDLRYIESFLRLVWAETRFVGCARSRRDTEDGESMLACLYGPAFYIKGRPVYKMAKMPFEIASECETGRNKEYSALCGNINTVPKDISWVNEPLSSVESVYGKYSLQLCFCLFLLTLLEY</sequence>
<dbReference type="PRINTS" id="PR00838">
    <property type="entry name" value="V5ALLERGEN"/>
</dbReference>
<dbReference type="Pfam" id="PF00188">
    <property type="entry name" value="CAP"/>
    <property type="match status" value="1"/>
</dbReference>
<dbReference type="InterPro" id="IPR035940">
    <property type="entry name" value="CAP_sf"/>
</dbReference>
<dbReference type="InterPro" id="IPR002413">
    <property type="entry name" value="V5_allergen-like"/>
</dbReference>
<gene>
    <name evidence="4" type="ORF">WA026_021965</name>
</gene>
<evidence type="ECO:0000259" key="3">
    <source>
        <dbReference type="SMART" id="SM00198"/>
    </source>
</evidence>
<dbReference type="AlphaFoldDB" id="A0AAW1VBL7"/>
<dbReference type="SUPFAM" id="SSF55797">
    <property type="entry name" value="PR-1-like"/>
    <property type="match status" value="1"/>
</dbReference>
<dbReference type="InterPro" id="IPR014044">
    <property type="entry name" value="CAP_dom"/>
</dbReference>
<evidence type="ECO:0000313" key="4">
    <source>
        <dbReference type="EMBL" id="KAK9892774.1"/>
    </source>
</evidence>
<dbReference type="Gene3D" id="3.40.33.10">
    <property type="entry name" value="CAP"/>
    <property type="match status" value="1"/>
</dbReference>
<evidence type="ECO:0000313" key="5">
    <source>
        <dbReference type="Proteomes" id="UP001431783"/>
    </source>
</evidence>
<dbReference type="CDD" id="cd05380">
    <property type="entry name" value="CAP_euk"/>
    <property type="match status" value="1"/>
</dbReference>
<feature type="domain" description="SCP" evidence="3">
    <location>
        <begin position="67"/>
        <end position="224"/>
    </location>
</feature>
<dbReference type="GO" id="GO:0005576">
    <property type="term" value="C:extracellular region"/>
    <property type="evidence" value="ECO:0007669"/>
    <property type="project" value="UniProtKB-SubCell"/>
</dbReference>
<name>A0AAW1VBL7_9CUCU</name>
<keyword evidence="2" id="KW-0964">Secreted</keyword>
<organism evidence="4 5">
    <name type="scientific">Henosepilachna vigintioctopunctata</name>
    <dbReference type="NCBI Taxonomy" id="420089"/>
    <lineage>
        <taxon>Eukaryota</taxon>
        <taxon>Metazoa</taxon>
        <taxon>Ecdysozoa</taxon>
        <taxon>Arthropoda</taxon>
        <taxon>Hexapoda</taxon>
        <taxon>Insecta</taxon>
        <taxon>Pterygota</taxon>
        <taxon>Neoptera</taxon>
        <taxon>Endopterygota</taxon>
        <taxon>Coleoptera</taxon>
        <taxon>Polyphaga</taxon>
        <taxon>Cucujiformia</taxon>
        <taxon>Coccinelloidea</taxon>
        <taxon>Coccinellidae</taxon>
        <taxon>Epilachninae</taxon>
        <taxon>Epilachnini</taxon>
        <taxon>Henosepilachna</taxon>
    </lineage>
</organism>
<dbReference type="EMBL" id="JARQZJ010000138">
    <property type="protein sequence ID" value="KAK9892774.1"/>
    <property type="molecule type" value="Genomic_DNA"/>
</dbReference>
<evidence type="ECO:0000256" key="2">
    <source>
        <dbReference type="ARBA" id="ARBA00022525"/>
    </source>
</evidence>
<comment type="subcellular location">
    <subcellularLocation>
        <location evidence="1">Secreted</location>
    </subcellularLocation>
</comment>
<reference evidence="4 5" key="1">
    <citation type="submission" date="2023-03" db="EMBL/GenBank/DDBJ databases">
        <title>Genome insight into feeding habits of ladybird beetles.</title>
        <authorList>
            <person name="Li H.-S."/>
            <person name="Huang Y.-H."/>
            <person name="Pang H."/>
        </authorList>
    </citation>
    <scope>NUCLEOTIDE SEQUENCE [LARGE SCALE GENOMIC DNA]</scope>
    <source>
        <strain evidence="4">SYSU_2023b</strain>
        <tissue evidence="4">Whole body</tissue>
    </source>
</reference>